<accession>A0A8J5V266</accession>
<feature type="compositionally biased region" description="Gly residues" evidence="1">
    <location>
        <begin position="12"/>
        <end position="23"/>
    </location>
</feature>
<keyword evidence="2" id="KW-0812">Transmembrane</keyword>
<feature type="region of interest" description="Disordered" evidence="1">
    <location>
        <begin position="1"/>
        <end position="91"/>
    </location>
</feature>
<dbReference type="PANTHER" id="PTHR37223">
    <property type="entry name" value="OS08G0528601 PROTEIN"/>
    <property type="match status" value="1"/>
</dbReference>
<protein>
    <submittedName>
        <fullName evidence="3">Uncharacterized protein</fullName>
    </submittedName>
</protein>
<dbReference type="Proteomes" id="UP000729402">
    <property type="component" value="Unassembled WGS sequence"/>
</dbReference>
<evidence type="ECO:0000256" key="2">
    <source>
        <dbReference type="SAM" id="Phobius"/>
    </source>
</evidence>
<feature type="transmembrane region" description="Helical" evidence="2">
    <location>
        <begin position="105"/>
        <end position="126"/>
    </location>
</feature>
<keyword evidence="2" id="KW-1133">Transmembrane helix</keyword>
<comment type="caution">
    <text evidence="3">The sequence shown here is derived from an EMBL/GenBank/DDBJ whole genome shotgun (WGS) entry which is preliminary data.</text>
</comment>
<reference evidence="3" key="2">
    <citation type="submission" date="2021-02" db="EMBL/GenBank/DDBJ databases">
        <authorList>
            <person name="Kimball J.A."/>
            <person name="Haas M.W."/>
            <person name="Macchietto M."/>
            <person name="Kono T."/>
            <person name="Duquette J."/>
            <person name="Shao M."/>
        </authorList>
    </citation>
    <scope>NUCLEOTIDE SEQUENCE</scope>
    <source>
        <tissue evidence="3">Fresh leaf tissue</tissue>
    </source>
</reference>
<evidence type="ECO:0000313" key="4">
    <source>
        <dbReference type="Proteomes" id="UP000729402"/>
    </source>
</evidence>
<feature type="compositionally biased region" description="Basic and acidic residues" evidence="1">
    <location>
        <begin position="31"/>
        <end position="45"/>
    </location>
</feature>
<dbReference type="AlphaFoldDB" id="A0A8J5V266"/>
<organism evidence="3 4">
    <name type="scientific">Zizania palustris</name>
    <name type="common">Northern wild rice</name>
    <dbReference type="NCBI Taxonomy" id="103762"/>
    <lineage>
        <taxon>Eukaryota</taxon>
        <taxon>Viridiplantae</taxon>
        <taxon>Streptophyta</taxon>
        <taxon>Embryophyta</taxon>
        <taxon>Tracheophyta</taxon>
        <taxon>Spermatophyta</taxon>
        <taxon>Magnoliopsida</taxon>
        <taxon>Liliopsida</taxon>
        <taxon>Poales</taxon>
        <taxon>Poaceae</taxon>
        <taxon>BOP clade</taxon>
        <taxon>Oryzoideae</taxon>
        <taxon>Oryzeae</taxon>
        <taxon>Zizaniinae</taxon>
        <taxon>Zizania</taxon>
    </lineage>
</organism>
<reference evidence="3" key="1">
    <citation type="journal article" date="2021" name="bioRxiv">
        <title>Whole Genome Assembly and Annotation of Northern Wild Rice, Zizania palustris L., Supports a Whole Genome Duplication in the Zizania Genus.</title>
        <authorList>
            <person name="Haas M."/>
            <person name="Kono T."/>
            <person name="Macchietto M."/>
            <person name="Millas R."/>
            <person name="McGilp L."/>
            <person name="Shao M."/>
            <person name="Duquette J."/>
            <person name="Hirsch C.N."/>
            <person name="Kimball J."/>
        </authorList>
    </citation>
    <scope>NUCLEOTIDE SEQUENCE</scope>
    <source>
        <tissue evidence="3">Fresh leaf tissue</tissue>
    </source>
</reference>
<sequence>MEGGTAATVAQGEGGDGDNGTGGAAAMVAREGSDDSREKGGEKKSSASRRSANPISDALPLPSWERPEIRSRGGVHARSGGMRPQRGARGEPGLLTRAVDKVFRFVRLAEFEILFVLFFLIAFVLFKDLVSPQP</sequence>
<dbReference type="EMBL" id="JAAALK010000290">
    <property type="protein sequence ID" value="KAG8048030.1"/>
    <property type="molecule type" value="Genomic_DNA"/>
</dbReference>
<keyword evidence="4" id="KW-1185">Reference proteome</keyword>
<proteinExistence type="predicted"/>
<evidence type="ECO:0000256" key="1">
    <source>
        <dbReference type="SAM" id="MobiDB-lite"/>
    </source>
</evidence>
<keyword evidence="2" id="KW-0472">Membrane</keyword>
<name>A0A8J5V266_ZIZPA</name>
<evidence type="ECO:0000313" key="3">
    <source>
        <dbReference type="EMBL" id="KAG8048030.1"/>
    </source>
</evidence>
<gene>
    <name evidence="3" type="ORF">GUJ93_ZPchr0008g13532</name>
</gene>
<dbReference type="PANTHER" id="PTHR37223:SF1">
    <property type="entry name" value="OS08G0528601 PROTEIN"/>
    <property type="match status" value="1"/>
</dbReference>
<dbReference type="GO" id="GO:0006979">
    <property type="term" value="P:response to oxidative stress"/>
    <property type="evidence" value="ECO:0007669"/>
    <property type="project" value="TreeGrafter"/>
</dbReference>